<dbReference type="AlphaFoldDB" id="A0A0X8JDC8"/>
<keyword evidence="2" id="KW-0472">Membrane</keyword>
<proteinExistence type="predicted"/>
<feature type="compositionally biased region" description="Low complexity" evidence="1">
    <location>
        <begin position="133"/>
        <end position="177"/>
    </location>
</feature>
<dbReference type="EMBL" id="CP014228">
    <property type="protein sequence ID" value="AMD86501.1"/>
    <property type="molecule type" value="Genomic_DNA"/>
</dbReference>
<evidence type="ECO:0000313" key="4">
    <source>
        <dbReference type="Proteomes" id="UP000065220"/>
    </source>
</evidence>
<evidence type="ECO:0000256" key="2">
    <source>
        <dbReference type="SAM" id="Phobius"/>
    </source>
</evidence>
<feature type="compositionally biased region" description="Low complexity" evidence="1">
    <location>
        <begin position="192"/>
        <end position="208"/>
    </location>
</feature>
<evidence type="ECO:0000256" key="1">
    <source>
        <dbReference type="SAM" id="MobiDB-lite"/>
    </source>
</evidence>
<reference evidence="4" key="1">
    <citation type="submission" date="2016-02" db="EMBL/GenBank/DDBJ databases">
        <authorList>
            <person name="Holder M.E."/>
            <person name="Ajami N.J."/>
            <person name="Petrosino J.F."/>
        </authorList>
    </citation>
    <scope>NUCLEOTIDE SEQUENCE [LARGE SCALE GENOMIC DNA]</scope>
    <source>
        <strain evidence="4">CCUG 36733</strain>
    </source>
</reference>
<evidence type="ECO:0000313" key="3">
    <source>
        <dbReference type="EMBL" id="AMD86501.1"/>
    </source>
</evidence>
<feature type="region of interest" description="Disordered" evidence="1">
    <location>
        <begin position="133"/>
        <end position="220"/>
    </location>
</feature>
<dbReference type="PANTHER" id="PTHR34700">
    <property type="entry name" value="POTASSIUM BINDING PROTEIN KBP"/>
    <property type="match status" value="1"/>
</dbReference>
<evidence type="ECO:0008006" key="5">
    <source>
        <dbReference type="Google" id="ProtNLM"/>
    </source>
</evidence>
<dbReference type="CDD" id="cd00118">
    <property type="entry name" value="LysM"/>
    <property type="match status" value="1"/>
</dbReference>
<keyword evidence="2" id="KW-0812">Transmembrane</keyword>
<keyword evidence="2" id="KW-1133">Transmembrane helix</keyword>
<accession>A0A0X8JDC8</accession>
<dbReference type="Proteomes" id="UP000065220">
    <property type="component" value="Chromosome"/>
</dbReference>
<dbReference type="KEGG" id="ard:AXF14_01420"/>
<dbReference type="Gene3D" id="3.10.350.10">
    <property type="entry name" value="LysM domain"/>
    <property type="match status" value="1"/>
</dbReference>
<gene>
    <name evidence="3" type="ORF">AXF14_01420</name>
</gene>
<sequence length="283" mass="28018">MVGDSMRTSVTLLGVGTASPLLALALGAVARDAALRLAALPTAAWGPDQLGTCVLAVAAGAGALGALWHVGSVLLALVALAPGERWAPRRTTGGRRLALALLERWGAPVVRRAVIGSVLAGLLLPAGATAASAATTPAPDDLGWAPSTSAPASPSPTDATTEPTSAPQSPTAPSTASRNGSTDDASDGEGRPAPTAEPEESSAGAPESIPGSDGRTVRAGESLWSITADLLGTTATDGDVAGAWPELYRANAERIGDDPGLIRPGTELVLPSVLTTASPAQPS</sequence>
<keyword evidence="4" id="KW-1185">Reference proteome</keyword>
<dbReference type="InterPro" id="IPR052196">
    <property type="entry name" value="Bact_Kbp"/>
</dbReference>
<protein>
    <recommendedName>
        <fullName evidence="5">LysM domain-containing protein</fullName>
    </recommendedName>
</protein>
<organism evidence="3 4">
    <name type="scientific">Actinomyces radicidentis</name>
    <dbReference type="NCBI Taxonomy" id="111015"/>
    <lineage>
        <taxon>Bacteria</taxon>
        <taxon>Bacillati</taxon>
        <taxon>Actinomycetota</taxon>
        <taxon>Actinomycetes</taxon>
        <taxon>Actinomycetales</taxon>
        <taxon>Actinomycetaceae</taxon>
        <taxon>Actinomyces</taxon>
    </lineage>
</organism>
<dbReference type="InterPro" id="IPR018392">
    <property type="entry name" value="LysM"/>
</dbReference>
<dbReference type="PANTHER" id="PTHR34700:SF4">
    <property type="entry name" value="PHAGE-LIKE ELEMENT PBSX PROTEIN XKDP"/>
    <property type="match status" value="1"/>
</dbReference>
<dbReference type="InterPro" id="IPR036779">
    <property type="entry name" value="LysM_dom_sf"/>
</dbReference>
<name>A0A0X8JDC8_ACTRD</name>
<dbReference type="STRING" id="111015.AXF14_01420"/>
<feature type="transmembrane region" description="Helical" evidence="2">
    <location>
        <begin position="54"/>
        <end position="80"/>
    </location>
</feature>